<protein>
    <submittedName>
        <fullName evidence="2">Uncharacterized protein</fullName>
    </submittedName>
</protein>
<feature type="region of interest" description="Disordered" evidence="1">
    <location>
        <begin position="190"/>
        <end position="216"/>
    </location>
</feature>
<feature type="compositionally biased region" description="Polar residues" evidence="1">
    <location>
        <begin position="14"/>
        <end position="25"/>
    </location>
</feature>
<evidence type="ECO:0000313" key="3">
    <source>
        <dbReference type="Proteomes" id="UP000693738"/>
    </source>
</evidence>
<feature type="compositionally biased region" description="Low complexity" evidence="1">
    <location>
        <begin position="140"/>
        <end position="152"/>
    </location>
</feature>
<proteinExistence type="predicted"/>
<feature type="compositionally biased region" description="Polar residues" evidence="1">
    <location>
        <begin position="153"/>
        <end position="164"/>
    </location>
</feature>
<evidence type="ECO:0000256" key="1">
    <source>
        <dbReference type="SAM" id="MobiDB-lite"/>
    </source>
</evidence>
<sequence>MASDLLGKIKETLIPSNTETNDQSYNSNSNTNTNANSNSNNSFGSNSNNASFNPGSSLNSNSYNDVTENSSNQREFGSANRNTGLESDFNRNAGLESTNNEFSSTNRQESNSHPTQQNEGARTGQRVRSLVENVPGVPETSTSNSASQSKSTLYSDTPSYQNDMHNTRNHFDAARAPPSALRAHLGEPSIEHDYPHESSTKRHSSVSHQEEHYNLN</sequence>
<reference evidence="2" key="1">
    <citation type="submission" date="2021-05" db="EMBL/GenBank/DDBJ databases">
        <authorList>
            <person name="Khan N."/>
        </authorList>
    </citation>
    <scope>NUCLEOTIDE SEQUENCE</scope>
</reference>
<dbReference type="EMBL" id="CAJSTJ010000151">
    <property type="protein sequence ID" value="CAG7562705.1"/>
    <property type="molecule type" value="Genomic_DNA"/>
</dbReference>
<organism evidence="2 3">
    <name type="scientific">Fusarium equiseti</name>
    <name type="common">Fusarium scirpi</name>
    <dbReference type="NCBI Taxonomy" id="61235"/>
    <lineage>
        <taxon>Eukaryota</taxon>
        <taxon>Fungi</taxon>
        <taxon>Dikarya</taxon>
        <taxon>Ascomycota</taxon>
        <taxon>Pezizomycotina</taxon>
        <taxon>Sordariomycetes</taxon>
        <taxon>Hypocreomycetidae</taxon>
        <taxon>Hypocreales</taxon>
        <taxon>Nectriaceae</taxon>
        <taxon>Fusarium</taxon>
        <taxon>Fusarium incarnatum-equiseti species complex</taxon>
    </lineage>
</organism>
<accession>A0A8J2IXW4</accession>
<gene>
    <name evidence="2" type="ORF">FEQUK3_LOCUS8386</name>
</gene>
<feature type="compositionally biased region" description="Polar residues" evidence="1">
    <location>
        <begin position="95"/>
        <end position="120"/>
    </location>
</feature>
<feature type="compositionally biased region" description="Basic and acidic residues" evidence="1">
    <location>
        <begin position="190"/>
        <end position="200"/>
    </location>
</feature>
<feature type="region of interest" description="Disordered" evidence="1">
    <location>
        <begin position="1"/>
        <end position="166"/>
    </location>
</feature>
<dbReference type="Proteomes" id="UP000693738">
    <property type="component" value="Unassembled WGS sequence"/>
</dbReference>
<dbReference type="AlphaFoldDB" id="A0A8J2IXW4"/>
<feature type="compositionally biased region" description="Polar residues" evidence="1">
    <location>
        <begin position="58"/>
        <end position="85"/>
    </location>
</feature>
<comment type="caution">
    <text evidence="2">The sequence shown here is derived from an EMBL/GenBank/DDBJ whole genome shotgun (WGS) entry which is preliminary data.</text>
</comment>
<feature type="compositionally biased region" description="Low complexity" evidence="1">
    <location>
        <begin position="26"/>
        <end position="57"/>
    </location>
</feature>
<name>A0A8J2IXW4_FUSEQ</name>
<evidence type="ECO:0000313" key="2">
    <source>
        <dbReference type="EMBL" id="CAG7562705.1"/>
    </source>
</evidence>